<evidence type="ECO:0000259" key="3">
    <source>
        <dbReference type="PROSITE" id="PS51184"/>
    </source>
</evidence>
<evidence type="ECO:0000313" key="5">
    <source>
        <dbReference type="Proteomes" id="UP000192578"/>
    </source>
</evidence>
<sequence>MAAAEAALGVLNCITIRPTMEEFRDELAFLSSKVVQDAGKERGIVRVVCPREFEPSRPPYTEEDAAANPSLWTRELPVLQQLFPRLETPMAKGKEGMFVVERRQAEQEQTNSKEWQRRAQNEKARTMSKMRDAQRKEALRKGDKNFVPLDYEKPHNARRLYWDSRPYQRVAYYGADVSDSCMRHDLESWNFNSPTFPCLTNMFDTERTPGVYTPYLYIGSWGSSFGMHPEDKDLYSLSYLHEGEAKFWYGMPSSSSAAVEEFAAELLPEEASSCAQFLRHKTLIIAPEYFLKRGIQVYAAEQKEGDLIITFPNAYHYGFNNGFNVAEARNIATKDWIPFGLKAESCQCETYQGADVLPYERIVEMAKKADPEKYAHLVLKRPSDEDYVDVESLMKRVKKAVQPR</sequence>
<dbReference type="GO" id="GO:0051864">
    <property type="term" value="F:histone H3K36 demethylase activity"/>
    <property type="evidence" value="ECO:0007669"/>
    <property type="project" value="TreeGrafter"/>
</dbReference>
<dbReference type="InterPro" id="IPR003349">
    <property type="entry name" value="JmjN"/>
</dbReference>
<gene>
    <name evidence="4" type="ORF">BV898_01363</name>
</gene>
<feature type="region of interest" description="Disordered" evidence="1">
    <location>
        <begin position="105"/>
        <end position="132"/>
    </location>
</feature>
<feature type="domain" description="JmjN" evidence="2">
    <location>
        <begin position="13"/>
        <end position="56"/>
    </location>
</feature>
<dbReference type="GO" id="GO:0010468">
    <property type="term" value="P:regulation of gene expression"/>
    <property type="evidence" value="ECO:0007669"/>
    <property type="project" value="TreeGrafter"/>
</dbReference>
<evidence type="ECO:0000313" key="4">
    <source>
        <dbReference type="EMBL" id="OQV24772.1"/>
    </source>
</evidence>
<organism evidence="4 5">
    <name type="scientific">Hypsibius exemplaris</name>
    <name type="common">Freshwater tardigrade</name>
    <dbReference type="NCBI Taxonomy" id="2072580"/>
    <lineage>
        <taxon>Eukaryota</taxon>
        <taxon>Metazoa</taxon>
        <taxon>Ecdysozoa</taxon>
        <taxon>Tardigrada</taxon>
        <taxon>Eutardigrada</taxon>
        <taxon>Parachela</taxon>
        <taxon>Hypsibioidea</taxon>
        <taxon>Hypsibiidae</taxon>
        <taxon>Hypsibius</taxon>
    </lineage>
</organism>
<dbReference type="InterPro" id="IPR003347">
    <property type="entry name" value="JmjC_dom"/>
</dbReference>
<accession>A0A1W0XBR8</accession>
<proteinExistence type="predicted"/>
<reference evidence="5" key="1">
    <citation type="submission" date="2017-01" db="EMBL/GenBank/DDBJ databases">
        <title>Comparative genomics of anhydrobiosis in the tardigrade Hypsibius dujardini.</title>
        <authorList>
            <person name="Yoshida Y."/>
            <person name="Koutsovoulos G."/>
            <person name="Laetsch D."/>
            <person name="Stevens L."/>
            <person name="Kumar S."/>
            <person name="Horikawa D."/>
            <person name="Ishino K."/>
            <person name="Komine S."/>
            <person name="Tomita M."/>
            <person name="Blaxter M."/>
            <person name="Arakawa K."/>
        </authorList>
    </citation>
    <scope>NUCLEOTIDE SEQUENCE [LARGE SCALE GENOMIC DNA]</scope>
    <source>
        <strain evidence="5">Z151</strain>
    </source>
</reference>
<keyword evidence="5" id="KW-1185">Reference proteome</keyword>
<protein>
    <submittedName>
        <fullName evidence="4">Lysine-specific demethylase 4B</fullName>
    </submittedName>
</protein>
<dbReference type="Gene3D" id="2.60.120.650">
    <property type="entry name" value="Cupin"/>
    <property type="match status" value="1"/>
</dbReference>
<dbReference type="GO" id="GO:0000785">
    <property type="term" value="C:chromatin"/>
    <property type="evidence" value="ECO:0007669"/>
    <property type="project" value="TreeGrafter"/>
</dbReference>
<feature type="domain" description="JmjC" evidence="3">
    <location>
        <begin position="166"/>
        <end position="348"/>
    </location>
</feature>
<comment type="caution">
    <text evidence="4">The sequence shown here is derived from an EMBL/GenBank/DDBJ whole genome shotgun (WGS) entry which is preliminary data.</text>
</comment>
<dbReference type="SMART" id="SM00558">
    <property type="entry name" value="JmjC"/>
    <property type="match status" value="1"/>
</dbReference>
<dbReference type="PANTHER" id="PTHR10694">
    <property type="entry name" value="LYSINE-SPECIFIC DEMETHYLASE"/>
    <property type="match status" value="1"/>
</dbReference>
<dbReference type="GO" id="GO:0005634">
    <property type="term" value="C:nucleus"/>
    <property type="evidence" value="ECO:0007669"/>
    <property type="project" value="TreeGrafter"/>
</dbReference>
<dbReference type="Pfam" id="PF02373">
    <property type="entry name" value="JmjC"/>
    <property type="match status" value="1"/>
</dbReference>
<feature type="compositionally biased region" description="Basic and acidic residues" evidence="1">
    <location>
        <begin position="114"/>
        <end position="132"/>
    </location>
</feature>
<dbReference type="EMBL" id="MTYJ01000005">
    <property type="protein sequence ID" value="OQV24772.1"/>
    <property type="molecule type" value="Genomic_DNA"/>
</dbReference>
<dbReference type="GO" id="GO:0032454">
    <property type="term" value="F:histone H3K9 demethylase activity"/>
    <property type="evidence" value="ECO:0007669"/>
    <property type="project" value="TreeGrafter"/>
</dbReference>
<dbReference type="OrthoDB" id="1678912at2759"/>
<evidence type="ECO:0000259" key="2">
    <source>
        <dbReference type="PROSITE" id="PS51183"/>
    </source>
</evidence>
<evidence type="ECO:0000256" key="1">
    <source>
        <dbReference type="SAM" id="MobiDB-lite"/>
    </source>
</evidence>
<dbReference type="PROSITE" id="PS51183">
    <property type="entry name" value="JMJN"/>
    <property type="match status" value="1"/>
</dbReference>
<dbReference type="Proteomes" id="UP000192578">
    <property type="component" value="Unassembled WGS sequence"/>
</dbReference>
<dbReference type="PANTHER" id="PTHR10694:SF7">
    <property type="entry name" value="[HISTONE H3]-TRIMETHYL-L-LYSINE(9) DEMETHYLASE"/>
    <property type="match status" value="1"/>
</dbReference>
<dbReference type="SUPFAM" id="SSF51197">
    <property type="entry name" value="Clavaminate synthase-like"/>
    <property type="match status" value="1"/>
</dbReference>
<dbReference type="SMART" id="SM00545">
    <property type="entry name" value="JmjN"/>
    <property type="match status" value="1"/>
</dbReference>
<name>A0A1W0XBR8_HYPEX</name>
<dbReference type="AlphaFoldDB" id="A0A1W0XBR8"/>
<dbReference type="PROSITE" id="PS51184">
    <property type="entry name" value="JMJC"/>
    <property type="match status" value="1"/>
</dbReference>